<evidence type="ECO:0000256" key="2">
    <source>
        <dbReference type="ARBA" id="ARBA00022659"/>
    </source>
</evidence>
<dbReference type="PANTHER" id="PTHR46393">
    <property type="entry name" value="SUSHI DOMAIN-CONTAINING PROTEIN"/>
    <property type="match status" value="1"/>
</dbReference>
<feature type="domain" description="HYR" evidence="11">
    <location>
        <begin position="237"/>
        <end position="320"/>
    </location>
</feature>
<dbReference type="CDD" id="cd00054">
    <property type="entry name" value="EGF_CA"/>
    <property type="match status" value="1"/>
</dbReference>
<dbReference type="InterPro" id="IPR035976">
    <property type="entry name" value="Sushi/SCR/CCP_sf"/>
</dbReference>
<evidence type="ECO:0000256" key="7">
    <source>
        <dbReference type="PROSITE-ProRule" id="PRU00076"/>
    </source>
</evidence>
<dbReference type="PROSITE" id="PS50923">
    <property type="entry name" value="SUSHI"/>
    <property type="match status" value="2"/>
</dbReference>
<reference evidence="13" key="1">
    <citation type="submission" date="2021-03" db="EMBL/GenBank/DDBJ databases">
        <authorList>
            <person name="Bekaert M."/>
        </authorList>
    </citation>
    <scope>NUCLEOTIDE SEQUENCE</scope>
</reference>
<evidence type="ECO:0000313" key="14">
    <source>
        <dbReference type="Proteomes" id="UP000683360"/>
    </source>
</evidence>
<dbReference type="SUPFAM" id="SSF57196">
    <property type="entry name" value="EGF/Laminin"/>
    <property type="match status" value="1"/>
</dbReference>
<dbReference type="InterPro" id="IPR000152">
    <property type="entry name" value="EGF-type_Asp/Asn_hydroxyl_site"/>
</dbReference>
<dbReference type="OrthoDB" id="8962045at2759"/>
<dbReference type="PROSITE" id="PS50825">
    <property type="entry name" value="HYR"/>
    <property type="match status" value="1"/>
</dbReference>
<evidence type="ECO:0000259" key="12">
    <source>
        <dbReference type="PROSITE" id="PS50923"/>
    </source>
</evidence>
<dbReference type="EMBL" id="CAJPWZ010002595">
    <property type="protein sequence ID" value="CAG2241795.1"/>
    <property type="molecule type" value="Genomic_DNA"/>
</dbReference>
<dbReference type="PROSITE" id="PS50026">
    <property type="entry name" value="EGF_3"/>
    <property type="match status" value="1"/>
</dbReference>
<evidence type="ECO:0000256" key="4">
    <source>
        <dbReference type="ARBA" id="ARBA00022737"/>
    </source>
</evidence>
<dbReference type="FunFam" id="2.10.25.10:FF:000321">
    <property type="entry name" value="Protein delta homolog 1"/>
    <property type="match status" value="1"/>
</dbReference>
<evidence type="ECO:0000256" key="1">
    <source>
        <dbReference type="ARBA" id="ARBA00022536"/>
    </source>
</evidence>
<dbReference type="InterPro" id="IPR001881">
    <property type="entry name" value="EGF-like_Ca-bd_dom"/>
</dbReference>
<keyword evidence="5 7" id="KW-1015">Disulfide bond</keyword>
<keyword evidence="3" id="KW-0732">Signal</keyword>
<dbReference type="SMART" id="SM00032">
    <property type="entry name" value="CCP"/>
    <property type="match status" value="2"/>
</dbReference>
<dbReference type="PROSITE" id="PS50092">
    <property type="entry name" value="TSP1"/>
    <property type="match status" value="1"/>
</dbReference>
<dbReference type="AlphaFoldDB" id="A0A8S3UKP0"/>
<accession>A0A8S3UKP0</accession>
<dbReference type="InterPro" id="IPR000742">
    <property type="entry name" value="EGF"/>
</dbReference>
<dbReference type="CDD" id="cd00033">
    <property type="entry name" value="CCP"/>
    <property type="match status" value="2"/>
</dbReference>
<dbReference type="Gene3D" id="2.10.25.10">
    <property type="entry name" value="Laminin"/>
    <property type="match status" value="1"/>
</dbReference>
<dbReference type="GO" id="GO:0005509">
    <property type="term" value="F:calcium ion binding"/>
    <property type="evidence" value="ECO:0007669"/>
    <property type="project" value="InterPro"/>
</dbReference>
<keyword evidence="2 8" id="KW-0768">Sushi</keyword>
<evidence type="ECO:0000256" key="3">
    <source>
        <dbReference type="ARBA" id="ARBA00022729"/>
    </source>
</evidence>
<keyword evidence="9" id="KW-1133">Transmembrane helix</keyword>
<name>A0A8S3UKP0_MYTED</name>
<comment type="caution">
    <text evidence="7">Lacks conserved residue(s) required for the propagation of feature annotation.</text>
</comment>
<gene>
    <name evidence="13" type="ORF">MEDL_53970</name>
</gene>
<dbReference type="InterPro" id="IPR000436">
    <property type="entry name" value="Sushi_SCR_CCP_dom"/>
</dbReference>
<keyword evidence="1 7" id="KW-0245">EGF-like domain</keyword>
<keyword evidence="9" id="KW-0812">Transmembrane</keyword>
<keyword evidence="6" id="KW-0325">Glycoprotein</keyword>
<evidence type="ECO:0000313" key="13">
    <source>
        <dbReference type="EMBL" id="CAG2241795.1"/>
    </source>
</evidence>
<evidence type="ECO:0000256" key="9">
    <source>
        <dbReference type="SAM" id="Phobius"/>
    </source>
</evidence>
<dbReference type="SMART" id="SM00181">
    <property type="entry name" value="EGF"/>
    <property type="match status" value="2"/>
</dbReference>
<dbReference type="Pfam" id="PF00008">
    <property type="entry name" value="EGF"/>
    <property type="match status" value="1"/>
</dbReference>
<feature type="domain" description="Sushi" evidence="12">
    <location>
        <begin position="142"/>
        <end position="200"/>
    </location>
</feature>
<dbReference type="PROSITE" id="PS00010">
    <property type="entry name" value="ASX_HYDROXYL"/>
    <property type="match status" value="1"/>
</dbReference>
<feature type="domain" description="EGF-like" evidence="10">
    <location>
        <begin position="200"/>
        <end position="236"/>
    </location>
</feature>
<organism evidence="13 14">
    <name type="scientific">Mytilus edulis</name>
    <name type="common">Blue mussel</name>
    <dbReference type="NCBI Taxonomy" id="6550"/>
    <lineage>
        <taxon>Eukaryota</taxon>
        <taxon>Metazoa</taxon>
        <taxon>Spiralia</taxon>
        <taxon>Lophotrochozoa</taxon>
        <taxon>Mollusca</taxon>
        <taxon>Bivalvia</taxon>
        <taxon>Autobranchia</taxon>
        <taxon>Pteriomorphia</taxon>
        <taxon>Mytilida</taxon>
        <taxon>Mytiloidea</taxon>
        <taxon>Mytilidae</taxon>
        <taxon>Mytilinae</taxon>
        <taxon>Mytilus</taxon>
    </lineage>
</organism>
<keyword evidence="9" id="KW-0472">Membrane</keyword>
<dbReference type="Proteomes" id="UP000683360">
    <property type="component" value="Unassembled WGS sequence"/>
</dbReference>
<dbReference type="InterPro" id="IPR003410">
    <property type="entry name" value="HYR_dom"/>
</dbReference>
<sequence length="449" mass="49919">MNKENTATTIVNVVILLISLIILKLKKKYKSIPWLLLLCLSLLGSTECGITSQWDECGCRWDEWEAWSTCNSECNGRRSRTRKVWLYKDKSGCYFAFSTCATSDMGSDYSSCNTFCHNGGTSNSYSCSCVTGFYGACCGFQVNCGNPGSISNGNLNGGTFNYGSTVTYTCYSGYLLVDGTSSRKCELNAIWSGTNPRCAYYNSCSSGPCKNRATCTNIPDDYQCACTHGWSGKNCDVDILPPSLTNCSSDKYITTTKLTDLVEWQIPTFTDPHDLRIDVTANYLNNEFTFPWGDFNVSYSAVKPSNGLSTNCLFGVSLRPNPCTPINVPVNGALICNNWKTDYGQFCTFFCKESYTVPRGVIIDDFYVCGASGLWTPTNIIPDCSVMVTNLQSTTGYNIGPTYSNCSEYSDNRREMQEFYIEKLSQSDFSYFCEKFQEECIPENVSIQC</sequence>
<comment type="caution">
    <text evidence="13">The sequence shown here is derived from an EMBL/GenBank/DDBJ whole genome shotgun (WGS) entry which is preliminary data.</text>
</comment>
<dbReference type="PANTHER" id="PTHR46393:SF7">
    <property type="entry name" value="COMPLEMENT C2"/>
    <property type="match status" value="1"/>
</dbReference>
<dbReference type="Gene3D" id="2.10.70.10">
    <property type="entry name" value="Complement Module, domain 1"/>
    <property type="match status" value="2"/>
</dbReference>
<dbReference type="InterPro" id="IPR000884">
    <property type="entry name" value="TSP1_rpt"/>
</dbReference>
<dbReference type="PROSITE" id="PS01186">
    <property type="entry name" value="EGF_2"/>
    <property type="match status" value="1"/>
</dbReference>
<keyword evidence="4" id="KW-0677">Repeat</keyword>
<dbReference type="Pfam" id="PF00084">
    <property type="entry name" value="Sushi"/>
    <property type="match status" value="2"/>
</dbReference>
<keyword evidence="14" id="KW-1185">Reference proteome</keyword>
<feature type="disulfide bond" evidence="7">
    <location>
        <begin position="226"/>
        <end position="235"/>
    </location>
</feature>
<evidence type="ECO:0000256" key="6">
    <source>
        <dbReference type="ARBA" id="ARBA00023180"/>
    </source>
</evidence>
<evidence type="ECO:0000256" key="5">
    <source>
        <dbReference type="ARBA" id="ARBA00023157"/>
    </source>
</evidence>
<proteinExistence type="predicted"/>
<dbReference type="SUPFAM" id="SSF57535">
    <property type="entry name" value="Complement control module/SCR domain"/>
    <property type="match status" value="2"/>
</dbReference>
<evidence type="ECO:0000259" key="10">
    <source>
        <dbReference type="PROSITE" id="PS50026"/>
    </source>
</evidence>
<protein>
    <submittedName>
        <fullName evidence="13">Uncharacterized protein</fullName>
    </submittedName>
</protein>
<dbReference type="SMART" id="SM00179">
    <property type="entry name" value="EGF_CA"/>
    <property type="match status" value="1"/>
</dbReference>
<feature type="transmembrane region" description="Helical" evidence="9">
    <location>
        <begin position="6"/>
        <end position="23"/>
    </location>
</feature>
<evidence type="ECO:0000259" key="11">
    <source>
        <dbReference type="PROSITE" id="PS50825"/>
    </source>
</evidence>
<feature type="domain" description="Sushi" evidence="12">
    <location>
        <begin position="321"/>
        <end position="386"/>
    </location>
</feature>
<dbReference type="PROSITE" id="PS00022">
    <property type="entry name" value="EGF_1"/>
    <property type="match status" value="1"/>
</dbReference>
<evidence type="ECO:0000256" key="8">
    <source>
        <dbReference type="PROSITE-ProRule" id="PRU00302"/>
    </source>
</evidence>